<dbReference type="Pfam" id="PF08651">
    <property type="entry name" value="DASH_Duo1"/>
    <property type="match status" value="1"/>
</dbReference>
<evidence type="ECO:0000256" key="3">
    <source>
        <dbReference type="ARBA" id="ARBA00004629"/>
    </source>
</evidence>
<organism evidence="20 21">
    <name type="scientific">Umbelopsis vinacea</name>
    <dbReference type="NCBI Taxonomy" id="44442"/>
    <lineage>
        <taxon>Eukaryota</taxon>
        <taxon>Fungi</taxon>
        <taxon>Fungi incertae sedis</taxon>
        <taxon>Mucoromycota</taxon>
        <taxon>Mucoromycotina</taxon>
        <taxon>Umbelopsidomycetes</taxon>
        <taxon>Umbelopsidales</taxon>
        <taxon>Umbelopsidaceae</taxon>
        <taxon>Umbelopsis</taxon>
    </lineage>
</organism>
<sequence>MDIKTNNNGKSENAPASEQSVRNTTSSSSRFQPVTDSQAPIEDPSNSPEVNAKRKQELEAVRKLNSAVQTINLNLEHSKANLQQFKQTVNQTNQLLDMWILILSQTEHTKRLMEDPEWEGGQLDAQKIEHEVQEIQRDKNERKHAIDRTSQIPATGGDDKGKSIQRSGISRSRKGDPAVAIGSKPVASKPRSSRTG</sequence>
<evidence type="ECO:0000256" key="11">
    <source>
        <dbReference type="ARBA" id="ARBA00022838"/>
    </source>
</evidence>
<dbReference type="GO" id="GO:0072686">
    <property type="term" value="C:mitotic spindle"/>
    <property type="evidence" value="ECO:0007669"/>
    <property type="project" value="InterPro"/>
</dbReference>
<keyword evidence="16" id="KW-0137">Centromere</keyword>
<evidence type="ECO:0000256" key="12">
    <source>
        <dbReference type="ARBA" id="ARBA00023054"/>
    </source>
</evidence>
<evidence type="ECO:0000256" key="2">
    <source>
        <dbReference type="ARBA" id="ARBA00004186"/>
    </source>
</evidence>
<comment type="similarity">
    <text evidence="4">Belongs to the DASH complex DUO1 family.</text>
</comment>
<evidence type="ECO:0000313" key="21">
    <source>
        <dbReference type="Proteomes" id="UP000612746"/>
    </source>
</evidence>
<feature type="compositionally biased region" description="Basic and acidic residues" evidence="19">
    <location>
        <begin position="135"/>
        <end position="147"/>
    </location>
</feature>
<evidence type="ECO:0000256" key="14">
    <source>
        <dbReference type="ARBA" id="ARBA00023242"/>
    </source>
</evidence>
<evidence type="ECO:0000256" key="17">
    <source>
        <dbReference type="ARBA" id="ARBA00044152"/>
    </source>
</evidence>
<evidence type="ECO:0000256" key="18">
    <source>
        <dbReference type="ARBA" id="ARBA00044358"/>
    </source>
</evidence>
<reference evidence="20" key="1">
    <citation type="submission" date="2020-12" db="EMBL/GenBank/DDBJ databases">
        <title>Metabolic potential, ecology and presence of endohyphal bacteria is reflected in genomic diversity of Mucoromycotina.</title>
        <authorList>
            <person name="Muszewska A."/>
            <person name="Okrasinska A."/>
            <person name="Steczkiewicz K."/>
            <person name="Drgas O."/>
            <person name="Orlowska M."/>
            <person name="Perlinska-Lenart U."/>
            <person name="Aleksandrzak-Piekarczyk T."/>
            <person name="Szatraj K."/>
            <person name="Zielenkiewicz U."/>
            <person name="Pilsyk S."/>
            <person name="Malc E."/>
            <person name="Mieczkowski P."/>
            <person name="Kruszewska J.S."/>
            <person name="Biernat P."/>
            <person name="Pawlowska J."/>
        </authorList>
    </citation>
    <scope>NUCLEOTIDE SEQUENCE</scope>
    <source>
        <strain evidence="20">WA0000051536</strain>
    </source>
</reference>
<evidence type="ECO:0000256" key="1">
    <source>
        <dbReference type="ARBA" id="ARBA00004123"/>
    </source>
</evidence>
<evidence type="ECO:0000256" key="16">
    <source>
        <dbReference type="ARBA" id="ARBA00023328"/>
    </source>
</evidence>
<keyword evidence="12" id="KW-0175">Coiled coil</keyword>
<feature type="region of interest" description="Disordered" evidence="19">
    <location>
        <begin position="1"/>
        <end position="53"/>
    </location>
</feature>
<keyword evidence="13" id="KW-0206">Cytoskeleton</keyword>
<keyword evidence="8" id="KW-0493">Microtubule</keyword>
<evidence type="ECO:0000256" key="7">
    <source>
        <dbReference type="ARBA" id="ARBA00022618"/>
    </source>
</evidence>
<dbReference type="PANTHER" id="PTHR28216:SF1">
    <property type="entry name" value="DASH COMPLEX SUBUNIT DUO1"/>
    <property type="match status" value="1"/>
</dbReference>
<dbReference type="EMBL" id="JAEPRA010000024">
    <property type="protein sequence ID" value="KAG2172499.1"/>
    <property type="molecule type" value="Genomic_DNA"/>
</dbReference>
<name>A0A8H7PEK4_9FUNG</name>
<keyword evidence="11" id="KW-0995">Kinetochore</keyword>
<evidence type="ECO:0000256" key="19">
    <source>
        <dbReference type="SAM" id="MobiDB-lite"/>
    </source>
</evidence>
<keyword evidence="15" id="KW-0131">Cell cycle</keyword>
<dbReference type="GO" id="GO:0005874">
    <property type="term" value="C:microtubule"/>
    <property type="evidence" value="ECO:0007669"/>
    <property type="project" value="UniProtKB-KW"/>
</dbReference>
<evidence type="ECO:0000256" key="5">
    <source>
        <dbReference type="ARBA" id="ARBA00022454"/>
    </source>
</evidence>
<dbReference type="PANTHER" id="PTHR28216">
    <property type="entry name" value="DASH COMPLEX SUBUNIT DUO1"/>
    <property type="match status" value="1"/>
</dbReference>
<dbReference type="GO" id="GO:0051301">
    <property type="term" value="P:cell division"/>
    <property type="evidence" value="ECO:0007669"/>
    <property type="project" value="UniProtKB-KW"/>
</dbReference>
<feature type="compositionally biased region" description="Polar residues" evidence="19">
    <location>
        <begin position="1"/>
        <end position="49"/>
    </location>
</feature>
<accession>A0A8H7PEK4</accession>
<keyword evidence="6" id="KW-0963">Cytoplasm</keyword>
<comment type="caution">
    <text evidence="20">The sequence shown here is derived from an EMBL/GenBank/DDBJ whole genome shotgun (WGS) entry which is preliminary data.</text>
</comment>
<comment type="subcellular location">
    <subcellularLocation>
        <location evidence="3">Chromosome</location>
        <location evidence="3">Centromere</location>
        <location evidence="3">Kinetochore</location>
    </subcellularLocation>
    <subcellularLocation>
        <location evidence="2">Cytoplasm</location>
        <location evidence="2">Cytoskeleton</location>
        <location evidence="2">Spindle</location>
    </subcellularLocation>
    <subcellularLocation>
        <location evidence="1">Nucleus</location>
    </subcellularLocation>
</comment>
<keyword evidence="14" id="KW-0539">Nucleus</keyword>
<keyword evidence="7" id="KW-0132">Cell division</keyword>
<dbReference type="GO" id="GO:0042729">
    <property type="term" value="C:DASH complex"/>
    <property type="evidence" value="ECO:0007669"/>
    <property type="project" value="InterPro"/>
</dbReference>
<evidence type="ECO:0000256" key="6">
    <source>
        <dbReference type="ARBA" id="ARBA00022490"/>
    </source>
</evidence>
<evidence type="ECO:0000256" key="10">
    <source>
        <dbReference type="ARBA" id="ARBA00022829"/>
    </source>
</evidence>
<dbReference type="GO" id="GO:0007059">
    <property type="term" value="P:chromosome segregation"/>
    <property type="evidence" value="ECO:0007669"/>
    <property type="project" value="UniProtKB-KW"/>
</dbReference>
<evidence type="ECO:0000256" key="13">
    <source>
        <dbReference type="ARBA" id="ARBA00023212"/>
    </source>
</evidence>
<feature type="region of interest" description="Disordered" evidence="19">
    <location>
        <begin position="135"/>
        <end position="196"/>
    </location>
</feature>
<dbReference type="GO" id="GO:0000278">
    <property type="term" value="P:mitotic cell cycle"/>
    <property type="evidence" value="ECO:0007669"/>
    <property type="project" value="InterPro"/>
</dbReference>
<evidence type="ECO:0000256" key="9">
    <source>
        <dbReference type="ARBA" id="ARBA00022776"/>
    </source>
</evidence>
<dbReference type="OrthoDB" id="5599235at2759"/>
<proteinExistence type="inferred from homology"/>
<evidence type="ECO:0000256" key="15">
    <source>
        <dbReference type="ARBA" id="ARBA00023306"/>
    </source>
</evidence>
<evidence type="ECO:0000313" key="20">
    <source>
        <dbReference type="EMBL" id="KAG2172499.1"/>
    </source>
</evidence>
<keyword evidence="9" id="KW-0498">Mitosis</keyword>
<dbReference type="Proteomes" id="UP000612746">
    <property type="component" value="Unassembled WGS sequence"/>
</dbReference>
<gene>
    <name evidence="20" type="ORF">INT44_006672</name>
</gene>
<dbReference type="InterPro" id="IPR013960">
    <property type="entry name" value="DASH_Duo1"/>
</dbReference>
<protein>
    <recommendedName>
        <fullName evidence="17">DASH complex subunit DUO1</fullName>
    </recommendedName>
    <alternativeName>
        <fullName evidence="18">Outer kinetochore protein DUO1</fullName>
    </alternativeName>
</protein>
<keyword evidence="10" id="KW-0159">Chromosome partition</keyword>
<dbReference type="AlphaFoldDB" id="A0A8H7PEK4"/>
<keyword evidence="21" id="KW-1185">Reference proteome</keyword>
<evidence type="ECO:0000256" key="8">
    <source>
        <dbReference type="ARBA" id="ARBA00022701"/>
    </source>
</evidence>
<keyword evidence="5" id="KW-0158">Chromosome</keyword>
<evidence type="ECO:0000256" key="4">
    <source>
        <dbReference type="ARBA" id="ARBA00005366"/>
    </source>
</evidence>
<feature type="non-terminal residue" evidence="20">
    <location>
        <position position="1"/>
    </location>
</feature>